<dbReference type="InterPro" id="IPR035965">
    <property type="entry name" value="PAS-like_dom_sf"/>
</dbReference>
<dbReference type="CDD" id="cd00009">
    <property type="entry name" value="AAA"/>
    <property type="match status" value="1"/>
</dbReference>
<dbReference type="SUPFAM" id="SSF55785">
    <property type="entry name" value="PYP-like sensor domain (PAS domain)"/>
    <property type="match status" value="1"/>
</dbReference>
<dbReference type="Gene3D" id="3.30.450.20">
    <property type="entry name" value="PAS domain"/>
    <property type="match status" value="1"/>
</dbReference>
<dbReference type="GeneID" id="78506673"/>
<dbReference type="SMART" id="SM00091">
    <property type="entry name" value="PAS"/>
    <property type="match status" value="1"/>
</dbReference>
<evidence type="ECO:0000313" key="5">
    <source>
        <dbReference type="Proteomes" id="UP000215383"/>
    </source>
</evidence>
<protein>
    <submittedName>
        <fullName evidence="4">Propionate catabolism operon regulatory protein</fullName>
    </submittedName>
</protein>
<sequence length="654" mass="74905">MKKLVVISLGYNTGQTIYHQLCNLFSSILDIEYYFLSSPPPHNFEADLIVYSSNAAYQKMHKLADNHPYIIARRSINYHEINKLFKLPRYTEALLVNDTKESAEETILLLQTLGIDHINLSPYYPEIKNYPKLTIAITPGEIEHVPPCVNKIIDIKTRLVDITSLIEILTYFNMLEKFAHILSAKYIQDIIKLIKTGNKLLTDSSRMKERFKTVINNVHDGLIAINKENKVSVFNPIAEKLFNKKALNVIGQPIEEILDNKLLETVNNPRKEGILKLPSYEILISEMPLYAKNADRGRLYVLKDVSEIHRLEESVRRRLYEEQNIARYNFADIIGNSPALKKILSLAKKMAKTDATIFIQGESGTGKELLAQSIHNASSRRKGPFVAINFAALSETLLESELFGYEEGAFTGAKRGGSAGLFEIAHKGTLFLDEIGDAPLPFQVKLLRVLQEKQVRRVGGLKVIPIDVRIIVATNHNLKEDIKLKLFREDLYYRLNVLPLKIPALRERREDIMPLCYAFYKKYRPLSNDAKIYFKNIQPYLEAYNWQGNIRELQNVIEYLTSICPDDIPQSSDLPEDIKVQLFTDKSNTINLKEAIFLEIKRCNQNHEPVGRRSLANKFMLSENKIRDILLSLKIENKIMISPGKYGLKAIDLK</sequence>
<dbReference type="InterPro" id="IPR025943">
    <property type="entry name" value="Sigma_54_int_dom_ATP-bd_2"/>
</dbReference>
<dbReference type="Gene3D" id="3.40.50.300">
    <property type="entry name" value="P-loop containing nucleotide triphosphate hydrolases"/>
    <property type="match status" value="1"/>
</dbReference>
<dbReference type="InterPro" id="IPR003593">
    <property type="entry name" value="AAA+_ATPase"/>
</dbReference>
<reference evidence="4 5" key="1">
    <citation type="submission" date="2017-06" db="EMBL/GenBank/DDBJ databases">
        <authorList>
            <consortium name="Pathogen Informatics"/>
        </authorList>
    </citation>
    <scope>NUCLEOTIDE SEQUENCE [LARGE SCALE GENOMIC DNA]</scope>
    <source>
        <strain evidence="4 5">NCTC10570</strain>
    </source>
</reference>
<dbReference type="SMART" id="SM00382">
    <property type="entry name" value="AAA"/>
    <property type="match status" value="1"/>
</dbReference>
<dbReference type="InterPro" id="IPR025662">
    <property type="entry name" value="Sigma_54_int_dom_ATP-bd_1"/>
</dbReference>
<dbReference type="PROSITE" id="PS00675">
    <property type="entry name" value="SIGMA54_INTERACT_1"/>
    <property type="match status" value="1"/>
</dbReference>
<dbReference type="PROSITE" id="PS00676">
    <property type="entry name" value="SIGMA54_INTERACT_2"/>
    <property type="match status" value="1"/>
</dbReference>
<dbReference type="InterPro" id="IPR058031">
    <property type="entry name" value="AAA_lid_NorR"/>
</dbReference>
<accession>A0A239TGN0</accession>
<dbReference type="GO" id="GO:0006355">
    <property type="term" value="P:regulation of DNA-templated transcription"/>
    <property type="evidence" value="ECO:0007669"/>
    <property type="project" value="InterPro"/>
</dbReference>
<dbReference type="EMBL" id="LT906446">
    <property type="protein sequence ID" value="SNU96786.1"/>
    <property type="molecule type" value="Genomic_DNA"/>
</dbReference>
<keyword evidence="1" id="KW-0547">Nucleotide-binding</keyword>
<dbReference type="PANTHER" id="PTHR32071:SF57">
    <property type="entry name" value="C4-DICARBOXYLATE TRANSPORT TRANSCRIPTIONAL REGULATORY PROTEIN DCTD"/>
    <property type="match status" value="1"/>
</dbReference>
<dbReference type="Pfam" id="PF00158">
    <property type="entry name" value="Sigma54_activat"/>
    <property type="match status" value="1"/>
</dbReference>
<dbReference type="InterPro" id="IPR027417">
    <property type="entry name" value="P-loop_NTPase"/>
</dbReference>
<keyword evidence="5" id="KW-1185">Reference proteome</keyword>
<dbReference type="InterPro" id="IPR013767">
    <property type="entry name" value="PAS_fold"/>
</dbReference>
<dbReference type="AlphaFoldDB" id="A0A239TGN0"/>
<dbReference type="Pfam" id="PF25601">
    <property type="entry name" value="AAA_lid_14"/>
    <property type="match status" value="1"/>
</dbReference>
<dbReference type="Proteomes" id="UP000215383">
    <property type="component" value="Chromosome 1"/>
</dbReference>
<dbReference type="InterPro" id="IPR000014">
    <property type="entry name" value="PAS"/>
</dbReference>
<dbReference type="FunFam" id="3.40.50.300:FF:000006">
    <property type="entry name" value="DNA-binding transcriptional regulator NtrC"/>
    <property type="match status" value="1"/>
</dbReference>
<dbReference type="RefSeq" id="WP_027889686.1">
    <property type="nucleotide sequence ID" value="NZ_JACJJR010000008.1"/>
</dbReference>
<feature type="domain" description="Sigma-54 factor interaction" evidence="3">
    <location>
        <begin position="333"/>
        <end position="562"/>
    </location>
</feature>
<name>A0A239TGN0_9FIRM</name>
<gene>
    <name evidence="4" type="primary">prpR</name>
    <name evidence="4" type="ORF">SAMEA4364220_00645</name>
</gene>
<dbReference type="PROSITE" id="PS50045">
    <property type="entry name" value="SIGMA54_INTERACT_4"/>
    <property type="match status" value="1"/>
</dbReference>
<dbReference type="InterPro" id="IPR002078">
    <property type="entry name" value="Sigma_54_int"/>
</dbReference>
<evidence type="ECO:0000259" key="3">
    <source>
        <dbReference type="PROSITE" id="PS50045"/>
    </source>
</evidence>
<evidence type="ECO:0000313" key="4">
    <source>
        <dbReference type="EMBL" id="SNU96786.1"/>
    </source>
</evidence>
<dbReference type="GO" id="GO:0005524">
    <property type="term" value="F:ATP binding"/>
    <property type="evidence" value="ECO:0007669"/>
    <property type="project" value="UniProtKB-KW"/>
</dbReference>
<dbReference type="eggNOG" id="COG3829">
    <property type="taxonomic scope" value="Bacteria"/>
</dbReference>
<evidence type="ECO:0000256" key="1">
    <source>
        <dbReference type="ARBA" id="ARBA00022741"/>
    </source>
</evidence>
<evidence type="ECO:0000256" key="2">
    <source>
        <dbReference type="ARBA" id="ARBA00022840"/>
    </source>
</evidence>
<dbReference type="Gene3D" id="1.10.8.60">
    <property type="match status" value="1"/>
</dbReference>
<dbReference type="Pfam" id="PF00989">
    <property type="entry name" value="PAS"/>
    <property type="match status" value="1"/>
</dbReference>
<organism evidence="4 5">
    <name type="scientific">Megamonas hypermegale</name>
    <dbReference type="NCBI Taxonomy" id="158847"/>
    <lineage>
        <taxon>Bacteria</taxon>
        <taxon>Bacillati</taxon>
        <taxon>Bacillota</taxon>
        <taxon>Negativicutes</taxon>
        <taxon>Selenomonadales</taxon>
        <taxon>Selenomonadaceae</taxon>
        <taxon>Megamonas</taxon>
    </lineage>
</organism>
<keyword evidence="2" id="KW-0067">ATP-binding</keyword>
<dbReference type="PANTHER" id="PTHR32071">
    <property type="entry name" value="TRANSCRIPTIONAL REGULATORY PROTEIN"/>
    <property type="match status" value="1"/>
</dbReference>
<dbReference type="SUPFAM" id="SSF52540">
    <property type="entry name" value="P-loop containing nucleoside triphosphate hydrolases"/>
    <property type="match status" value="1"/>
</dbReference>
<proteinExistence type="predicted"/>